<dbReference type="InterPro" id="IPR050410">
    <property type="entry name" value="CCR4/nocturin_mRNA_transcr"/>
</dbReference>
<gene>
    <name evidence="2" type="ORF">CPOL0286_LOCUS6837</name>
</gene>
<dbReference type="EMBL" id="HBKO01015090">
    <property type="protein sequence ID" value="CAE2211779.1"/>
    <property type="molecule type" value="Transcribed_RNA"/>
</dbReference>
<dbReference type="Pfam" id="PF03372">
    <property type="entry name" value="Exo_endo_phos"/>
    <property type="match status" value="1"/>
</dbReference>
<dbReference type="PANTHER" id="PTHR12121">
    <property type="entry name" value="CARBON CATABOLITE REPRESSOR PROTEIN 4"/>
    <property type="match status" value="1"/>
</dbReference>
<evidence type="ECO:0000313" key="2">
    <source>
        <dbReference type="EMBL" id="CAE2211779.1"/>
    </source>
</evidence>
<dbReference type="GO" id="GO:0000175">
    <property type="term" value="F:3'-5'-RNA exonuclease activity"/>
    <property type="evidence" value="ECO:0007669"/>
    <property type="project" value="TreeGrafter"/>
</dbReference>
<name>A0A7S4MAP7_9EUKA</name>
<dbReference type="PANTHER" id="PTHR12121:SF101">
    <property type="entry name" value="ENDONUCLEASE_EXONUCLEASE_PHOSPHATASE DOMAIN-CONTAINING PROTEIN"/>
    <property type="match status" value="1"/>
</dbReference>
<dbReference type="AlphaFoldDB" id="A0A7S4MAP7"/>
<organism evidence="2">
    <name type="scientific">Prymnesium polylepis</name>
    <dbReference type="NCBI Taxonomy" id="72548"/>
    <lineage>
        <taxon>Eukaryota</taxon>
        <taxon>Haptista</taxon>
        <taxon>Haptophyta</taxon>
        <taxon>Prymnesiophyceae</taxon>
        <taxon>Prymnesiales</taxon>
        <taxon>Prymnesiaceae</taxon>
        <taxon>Prymnesium</taxon>
    </lineage>
</organism>
<evidence type="ECO:0000259" key="1">
    <source>
        <dbReference type="Pfam" id="PF03372"/>
    </source>
</evidence>
<sequence length="204" mass="22252">MTTTNAGPSMRVISYNVLSERLCRREEYFCCEQKHLATHHRHATIEAILAREVAELTVICLQEAGDAPYVLAGDFNFDPSSSTYSLLTTGNLPPSSEDYPHAPKVAHGRPSKWTPAVAPLRSAYVEATGSEPEFTNHATTRLARTAEVKTFTATLDYIFISPHWEASRCLPTLSRKALAAVKSFPSATEPSDHVAIGCSLSTTA</sequence>
<accession>A0A7S4MAP7</accession>
<protein>
    <recommendedName>
        <fullName evidence="1">Endonuclease/exonuclease/phosphatase domain-containing protein</fullName>
    </recommendedName>
</protein>
<dbReference type="InterPro" id="IPR005135">
    <property type="entry name" value="Endo/exonuclease/phosphatase"/>
</dbReference>
<reference evidence="2" key="1">
    <citation type="submission" date="2021-01" db="EMBL/GenBank/DDBJ databases">
        <authorList>
            <person name="Corre E."/>
            <person name="Pelletier E."/>
            <person name="Niang G."/>
            <person name="Scheremetjew M."/>
            <person name="Finn R."/>
            <person name="Kale V."/>
            <person name="Holt S."/>
            <person name="Cochrane G."/>
            <person name="Meng A."/>
            <person name="Brown T."/>
            <person name="Cohen L."/>
        </authorList>
    </citation>
    <scope>NUCLEOTIDE SEQUENCE</scope>
    <source>
        <strain evidence="2">UIO037</strain>
    </source>
</reference>
<dbReference type="SUPFAM" id="SSF56219">
    <property type="entry name" value="DNase I-like"/>
    <property type="match status" value="1"/>
</dbReference>
<dbReference type="InterPro" id="IPR036691">
    <property type="entry name" value="Endo/exonu/phosph_ase_sf"/>
</dbReference>
<proteinExistence type="predicted"/>
<feature type="domain" description="Endonuclease/exonuclease/phosphatase" evidence="1">
    <location>
        <begin position="66"/>
        <end position="193"/>
    </location>
</feature>
<dbReference type="Gene3D" id="3.60.10.10">
    <property type="entry name" value="Endonuclease/exonuclease/phosphatase"/>
    <property type="match status" value="2"/>
</dbReference>